<comment type="subcellular location">
    <subcellularLocation>
        <location evidence="1">Secreted</location>
    </subcellularLocation>
</comment>
<comment type="caution">
    <text evidence="9">The sequence shown here is derived from an EMBL/GenBank/DDBJ whole genome shotgun (WGS) entry which is preliminary data.</text>
</comment>
<dbReference type="EMBL" id="JAPFQP010000001">
    <property type="protein sequence ID" value="MCX2719063.1"/>
    <property type="molecule type" value="Genomic_DNA"/>
</dbReference>
<feature type="compositionally biased region" description="Acidic residues" evidence="5">
    <location>
        <begin position="637"/>
        <end position="648"/>
    </location>
</feature>
<dbReference type="Pfam" id="PF18884">
    <property type="entry name" value="TSP3_bac"/>
    <property type="match status" value="2"/>
</dbReference>
<dbReference type="Pfam" id="PF01345">
    <property type="entry name" value="DUF11"/>
    <property type="match status" value="2"/>
</dbReference>
<dbReference type="AlphaFoldDB" id="A0AAE3MKU6"/>
<dbReference type="InterPro" id="IPR026341">
    <property type="entry name" value="T9SS_type_B"/>
</dbReference>
<gene>
    <name evidence="9" type="ORF">OO016_05570</name>
</gene>
<proteinExistence type="predicted"/>
<dbReference type="Pfam" id="PF19081">
    <property type="entry name" value="Ig_7"/>
    <property type="match status" value="1"/>
</dbReference>
<feature type="domain" description="Ig-like" evidence="8">
    <location>
        <begin position="438"/>
        <end position="521"/>
    </location>
</feature>
<evidence type="ECO:0000313" key="10">
    <source>
        <dbReference type="Proteomes" id="UP001207116"/>
    </source>
</evidence>
<dbReference type="PANTHER" id="PTHR34819">
    <property type="entry name" value="LARGE CYSTEINE-RICH PERIPLASMIC PROTEIN OMCB"/>
    <property type="match status" value="1"/>
</dbReference>
<dbReference type="NCBIfam" id="TIGR01451">
    <property type="entry name" value="B_ant_repeat"/>
    <property type="match status" value="1"/>
</dbReference>
<feature type="domain" description="DUF11" evidence="7">
    <location>
        <begin position="800"/>
        <end position="917"/>
    </location>
</feature>
<evidence type="ECO:0000259" key="8">
    <source>
        <dbReference type="Pfam" id="PF19081"/>
    </source>
</evidence>
<feature type="domain" description="DUF11" evidence="7">
    <location>
        <begin position="676"/>
        <end position="790"/>
    </location>
</feature>
<organism evidence="9 10">
    <name type="scientific">Lentiprolixibacter aurantiacus</name>
    <dbReference type="NCBI Taxonomy" id="2993939"/>
    <lineage>
        <taxon>Bacteria</taxon>
        <taxon>Pseudomonadati</taxon>
        <taxon>Bacteroidota</taxon>
        <taxon>Flavobacteriia</taxon>
        <taxon>Flavobacteriales</taxon>
        <taxon>Flavobacteriaceae</taxon>
        <taxon>Lentiprolixibacter</taxon>
    </lineage>
</organism>
<feature type="transmembrane region" description="Helical" evidence="6">
    <location>
        <begin position="21"/>
        <end position="38"/>
    </location>
</feature>
<dbReference type="Proteomes" id="UP001207116">
    <property type="component" value="Unassembled WGS sequence"/>
</dbReference>
<keyword evidence="2" id="KW-0964">Secreted</keyword>
<sequence>MNTGNGRFLHKCNEEKNNVTLTCIVFVFAFMVHMAAMAQGTVQFSATTGADVEATGANFPVLFVNDTINFPSTVTIIDTNSGNATAGVDYLFTSPVTLDIPIGVYDGTLQSAIPVPVAILDDQLLEPDETLILSIGSVSGSVNIGTNTTVTYTIQDDDVCLAGDSAPVQNNLVPLEYCDESIRDLNAFVLGSPPDGASLIWSINPDPLVTDDHLLNSVVSAGGTYYGFYYDFNNNCASPVLSINLVLNTSPDPGNTISTLACNVAANGLAIIDLDDQITGQDSGDWSLTSAPATASIVVNANNTVSFDGQPAGDYIFTYTTNSAQAPCGEKSTELIISVSDCAAPCDAGNNAPLQDLSVSTLFCDQINASLNDFTTSTSSGNAVLTWSINPDPLVLSGHLSDALIDNPGAGTYYAFFYDAVNSCSSAVLELTLTLNRTPVITSTNTEEICGPGQVNLSVLGEIPDSPEAPSYNWYASETDTGILSGLSDFSVFITSTTTFWVEATANGCTSPRVPVTATVNDQPNAGTPVGTTACNDPVNGSAVVDLDNQLIGADSGSWSILTDPSAGGLVINANNQVDFSGLPVGDYVFQFSTNSAEAPCTNETSILSIRVTDCFLDTDNDGLSNGEEIAINTDPTDPDTDDDGITDGDEVTNNTDPLDPCDPNLTSDCNPPPVDLAITKIASRNIAQVGDEVVFTISLENLDNRRVIEIELGDFLESGFIYVGHTTSLGDYDVDTGLWNIQELSPLGTATLQITTTVAPSGIYTNTVELLASLPDDNNSANNSATVSIQIETPTGAELALTKNVVSERPLVGDEVVYSLTLINESDSLAVDRLVVEDVIPTGSQAAISYISHIAELGVYDPTTGLWEIPALDPGEQTVLTIRAQVLQAGSYTNNASIQFSSPRDTTSENNTAEATFLSSEPSNTECGFLFNQFSPNGDGTNDFLRINCLEQYPNNSLEIYDRYGNQVFSIRGMTDGNTWDGTRDGEQVPEGTYFYILDLGDGSEVRKGWIQLIR</sequence>
<dbReference type="InterPro" id="IPR059100">
    <property type="entry name" value="TSP3_bac"/>
</dbReference>
<evidence type="ECO:0000259" key="7">
    <source>
        <dbReference type="Pfam" id="PF01345"/>
    </source>
</evidence>
<dbReference type="SUPFAM" id="SSF141072">
    <property type="entry name" value="CalX-like"/>
    <property type="match status" value="1"/>
</dbReference>
<dbReference type="Gene3D" id="2.60.40.2030">
    <property type="match status" value="1"/>
</dbReference>
<dbReference type="InterPro" id="IPR047589">
    <property type="entry name" value="DUF11_rpt"/>
</dbReference>
<reference evidence="9" key="1">
    <citation type="submission" date="2022-11" db="EMBL/GenBank/DDBJ databases">
        <title>The characterization of three novel Bacteroidetes species and genomic analysis of their roles in tidal elemental geochemical cycles.</title>
        <authorList>
            <person name="Ma K.-J."/>
        </authorList>
    </citation>
    <scope>NUCLEOTIDE SEQUENCE</scope>
    <source>
        <strain evidence="9">M415</strain>
    </source>
</reference>
<keyword evidence="6" id="KW-0472">Membrane</keyword>
<dbReference type="InterPro" id="IPR001434">
    <property type="entry name" value="OmcB-like_DUF11"/>
</dbReference>
<dbReference type="InterPro" id="IPR044023">
    <property type="entry name" value="Ig_7"/>
</dbReference>
<keyword evidence="6" id="KW-1133">Transmembrane helix</keyword>
<keyword evidence="6" id="KW-0812">Transmembrane</keyword>
<keyword evidence="4" id="KW-0106">Calcium</keyword>
<dbReference type="InterPro" id="IPR038081">
    <property type="entry name" value="CalX-like_sf"/>
</dbReference>
<dbReference type="InterPro" id="IPR051172">
    <property type="entry name" value="Chlamydia_OmcB"/>
</dbReference>
<accession>A0AAE3MKU6</accession>
<evidence type="ECO:0000256" key="2">
    <source>
        <dbReference type="ARBA" id="ARBA00022525"/>
    </source>
</evidence>
<keyword evidence="3" id="KW-0732">Signal</keyword>
<evidence type="ECO:0000256" key="1">
    <source>
        <dbReference type="ARBA" id="ARBA00004613"/>
    </source>
</evidence>
<evidence type="ECO:0000256" key="6">
    <source>
        <dbReference type="SAM" id="Phobius"/>
    </source>
</evidence>
<name>A0AAE3MKU6_9FLAO</name>
<dbReference type="RefSeq" id="WP_266011503.1">
    <property type="nucleotide sequence ID" value="NZ_JAPFQP010000001.1"/>
</dbReference>
<dbReference type="NCBIfam" id="TIGR04131">
    <property type="entry name" value="Bac_Flav_CTERM"/>
    <property type="match status" value="1"/>
</dbReference>
<evidence type="ECO:0000313" key="9">
    <source>
        <dbReference type="EMBL" id="MCX2719063.1"/>
    </source>
</evidence>
<protein>
    <submittedName>
        <fullName evidence="9">Gliding motility-associated C-terminal domain-containing protein</fullName>
    </submittedName>
</protein>
<evidence type="ECO:0000256" key="4">
    <source>
        <dbReference type="ARBA" id="ARBA00022837"/>
    </source>
</evidence>
<dbReference type="Pfam" id="PF13585">
    <property type="entry name" value="CHU_C"/>
    <property type="match status" value="1"/>
</dbReference>
<dbReference type="PANTHER" id="PTHR34819:SF3">
    <property type="entry name" value="CELL SURFACE PROTEIN"/>
    <property type="match status" value="1"/>
</dbReference>
<evidence type="ECO:0000256" key="3">
    <source>
        <dbReference type="ARBA" id="ARBA00022729"/>
    </source>
</evidence>
<keyword evidence="10" id="KW-1185">Reference proteome</keyword>
<feature type="region of interest" description="Disordered" evidence="5">
    <location>
        <begin position="627"/>
        <end position="648"/>
    </location>
</feature>
<evidence type="ECO:0000256" key="5">
    <source>
        <dbReference type="SAM" id="MobiDB-lite"/>
    </source>
</evidence>